<evidence type="ECO:0000256" key="1">
    <source>
        <dbReference type="SAM" id="Phobius"/>
    </source>
</evidence>
<dbReference type="Proteomes" id="UP000315440">
    <property type="component" value="Unassembled WGS sequence"/>
</dbReference>
<sequence>MWRSFFLAIGVYCCLLGAEALAIEKAVLKPQMSGGQVVQPARDLTPPDWAPWSLLAGGAVVVIYSFTLPKKVSD</sequence>
<keyword evidence="1" id="KW-0472">Membrane</keyword>
<accession>A0A5C5ZVJ1</accession>
<evidence type="ECO:0000313" key="2">
    <source>
        <dbReference type="EMBL" id="TWT91145.1"/>
    </source>
</evidence>
<keyword evidence="1" id="KW-1133">Transmembrane helix</keyword>
<feature type="transmembrane region" description="Helical" evidence="1">
    <location>
        <begin position="49"/>
        <end position="68"/>
    </location>
</feature>
<dbReference type="RefSeq" id="WP_146398619.1">
    <property type="nucleotide sequence ID" value="NZ_SJPQ01000001.1"/>
</dbReference>
<proteinExistence type="predicted"/>
<gene>
    <name evidence="2" type="ORF">Mal64_15440</name>
</gene>
<keyword evidence="3" id="KW-1185">Reference proteome</keyword>
<dbReference type="AlphaFoldDB" id="A0A5C5ZVJ1"/>
<protein>
    <submittedName>
        <fullName evidence="2">Uncharacterized protein</fullName>
    </submittedName>
</protein>
<comment type="caution">
    <text evidence="2">The sequence shown here is derived from an EMBL/GenBank/DDBJ whole genome shotgun (WGS) entry which is preliminary data.</text>
</comment>
<evidence type="ECO:0000313" key="3">
    <source>
        <dbReference type="Proteomes" id="UP000315440"/>
    </source>
</evidence>
<reference evidence="2 3" key="1">
    <citation type="submission" date="2019-02" db="EMBL/GenBank/DDBJ databases">
        <title>Deep-cultivation of Planctomycetes and their phenomic and genomic characterization uncovers novel biology.</title>
        <authorList>
            <person name="Wiegand S."/>
            <person name="Jogler M."/>
            <person name="Boedeker C."/>
            <person name="Pinto D."/>
            <person name="Vollmers J."/>
            <person name="Rivas-Marin E."/>
            <person name="Kohn T."/>
            <person name="Peeters S.H."/>
            <person name="Heuer A."/>
            <person name="Rast P."/>
            <person name="Oberbeckmann S."/>
            <person name="Bunk B."/>
            <person name="Jeske O."/>
            <person name="Meyerdierks A."/>
            <person name="Storesund J.E."/>
            <person name="Kallscheuer N."/>
            <person name="Luecker S."/>
            <person name="Lage O.M."/>
            <person name="Pohl T."/>
            <person name="Merkel B.J."/>
            <person name="Hornburger P."/>
            <person name="Mueller R.-W."/>
            <person name="Bruemmer F."/>
            <person name="Labrenz M."/>
            <person name="Spormann A.M."/>
            <person name="Op Den Camp H."/>
            <person name="Overmann J."/>
            <person name="Amann R."/>
            <person name="Jetten M.S.M."/>
            <person name="Mascher T."/>
            <person name="Medema M.H."/>
            <person name="Devos D.P."/>
            <person name="Kaster A.-K."/>
            <person name="Ovreas L."/>
            <person name="Rohde M."/>
            <person name="Galperin M.Y."/>
            <person name="Jogler C."/>
        </authorList>
    </citation>
    <scope>NUCLEOTIDE SEQUENCE [LARGE SCALE GENOMIC DNA]</scope>
    <source>
        <strain evidence="2 3">Mal64</strain>
    </source>
</reference>
<name>A0A5C5ZVJ1_9BACT</name>
<dbReference type="EMBL" id="SJPQ01000001">
    <property type="protein sequence ID" value="TWT91145.1"/>
    <property type="molecule type" value="Genomic_DNA"/>
</dbReference>
<organism evidence="2 3">
    <name type="scientific">Pseudobythopirellula maris</name>
    <dbReference type="NCBI Taxonomy" id="2527991"/>
    <lineage>
        <taxon>Bacteria</taxon>
        <taxon>Pseudomonadati</taxon>
        <taxon>Planctomycetota</taxon>
        <taxon>Planctomycetia</taxon>
        <taxon>Pirellulales</taxon>
        <taxon>Lacipirellulaceae</taxon>
        <taxon>Pseudobythopirellula</taxon>
    </lineage>
</organism>
<keyword evidence="1" id="KW-0812">Transmembrane</keyword>
<dbReference type="OrthoDB" id="280018at2"/>